<feature type="transmembrane region" description="Helical" evidence="1">
    <location>
        <begin position="13"/>
        <end position="30"/>
    </location>
</feature>
<sequence length="74" mass="8024">MIRNLRKLIFNEIVGYIVATMLGLGGAYLAQGKDKPVEAVKTEQTITSQEQKQPIIIVAEPGSTVTIHQTNNGS</sequence>
<evidence type="ECO:0000313" key="3">
    <source>
        <dbReference type="Proteomes" id="UP000603640"/>
    </source>
</evidence>
<reference evidence="2" key="1">
    <citation type="submission" date="2020-08" db="EMBL/GenBank/DDBJ databases">
        <title>Pontibacter sp. SD6 16S ribosomal RNA gene Genome sequencing and assembly.</title>
        <authorList>
            <person name="Kang M."/>
        </authorList>
    </citation>
    <scope>NUCLEOTIDE SEQUENCE</scope>
    <source>
        <strain evidence="2">SD6</strain>
    </source>
</reference>
<dbReference type="EMBL" id="JACRVF010000009">
    <property type="protein sequence ID" value="MBC5995098.1"/>
    <property type="molecule type" value="Genomic_DNA"/>
</dbReference>
<keyword evidence="1" id="KW-1133">Transmembrane helix</keyword>
<evidence type="ECO:0000256" key="1">
    <source>
        <dbReference type="SAM" id="Phobius"/>
    </source>
</evidence>
<dbReference type="AlphaFoldDB" id="A0A923N938"/>
<proteinExistence type="predicted"/>
<dbReference type="Proteomes" id="UP000603640">
    <property type="component" value="Unassembled WGS sequence"/>
</dbReference>
<organism evidence="2 3">
    <name type="scientific">Pontibacter cellulosilyticus</name>
    <dbReference type="NCBI Taxonomy" id="1720253"/>
    <lineage>
        <taxon>Bacteria</taxon>
        <taxon>Pseudomonadati</taxon>
        <taxon>Bacteroidota</taxon>
        <taxon>Cytophagia</taxon>
        <taxon>Cytophagales</taxon>
        <taxon>Hymenobacteraceae</taxon>
        <taxon>Pontibacter</taxon>
    </lineage>
</organism>
<dbReference type="RefSeq" id="WP_187069148.1">
    <property type="nucleotide sequence ID" value="NZ_JACRVF010000009.1"/>
</dbReference>
<protein>
    <submittedName>
        <fullName evidence="2">Uncharacterized protein</fullName>
    </submittedName>
</protein>
<keyword evidence="1" id="KW-0812">Transmembrane</keyword>
<comment type="caution">
    <text evidence="2">The sequence shown here is derived from an EMBL/GenBank/DDBJ whole genome shotgun (WGS) entry which is preliminary data.</text>
</comment>
<keyword evidence="1" id="KW-0472">Membrane</keyword>
<evidence type="ECO:0000313" key="2">
    <source>
        <dbReference type="EMBL" id="MBC5995098.1"/>
    </source>
</evidence>
<name>A0A923N938_9BACT</name>
<gene>
    <name evidence="2" type="ORF">H8S84_19785</name>
</gene>
<keyword evidence="3" id="KW-1185">Reference proteome</keyword>
<accession>A0A923N938</accession>